<keyword evidence="2" id="KW-0472">Membrane</keyword>
<keyword evidence="2" id="KW-0812">Transmembrane</keyword>
<reference evidence="3" key="1">
    <citation type="journal article" date="2019" name="Toxins">
        <title>Detection of Abrin-Like and Prepropulchellin-Like Toxin Genes and Transcripts Using Whole Genome Sequencing and Full-Length Transcript Sequencing of Abrus precatorius.</title>
        <authorList>
            <person name="Hovde B.T."/>
            <person name="Daligault H.E."/>
            <person name="Hanschen E.R."/>
            <person name="Kunde Y.A."/>
            <person name="Johnson M.B."/>
            <person name="Starkenburg S.R."/>
            <person name="Johnson S.L."/>
        </authorList>
    </citation>
    <scope>NUCLEOTIDE SEQUENCE [LARGE SCALE GENOMIC DNA]</scope>
</reference>
<dbReference type="RefSeq" id="XP_027355564.1">
    <property type="nucleotide sequence ID" value="XM_027499763.1"/>
</dbReference>
<feature type="compositionally biased region" description="Basic and acidic residues" evidence="1">
    <location>
        <begin position="144"/>
        <end position="180"/>
    </location>
</feature>
<name>A0A8B8LJM9_ABRPR</name>
<dbReference type="KEGG" id="aprc:113865301"/>
<evidence type="ECO:0000256" key="2">
    <source>
        <dbReference type="SAM" id="Phobius"/>
    </source>
</evidence>
<reference evidence="4 5" key="2">
    <citation type="submission" date="2025-04" db="UniProtKB">
        <authorList>
            <consortium name="RefSeq"/>
        </authorList>
    </citation>
    <scope>IDENTIFICATION</scope>
    <source>
        <tissue evidence="4 5">Young leaves</tissue>
    </source>
</reference>
<feature type="region of interest" description="Disordered" evidence="1">
    <location>
        <begin position="111"/>
        <end position="181"/>
    </location>
</feature>
<dbReference type="RefSeq" id="XP_027355563.1">
    <property type="nucleotide sequence ID" value="XM_027499762.1"/>
</dbReference>
<feature type="transmembrane region" description="Helical" evidence="2">
    <location>
        <begin position="20"/>
        <end position="37"/>
    </location>
</feature>
<feature type="compositionally biased region" description="Acidic residues" evidence="1">
    <location>
        <begin position="115"/>
        <end position="143"/>
    </location>
</feature>
<accession>A0A8B8LJM9</accession>
<evidence type="ECO:0000313" key="3">
    <source>
        <dbReference type="Proteomes" id="UP000694853"/>
    </source>
</evidence>
<dbReference type="PANTHER" id="PTHR33700:SF25">
    <property type="entry name" value="TRANSMEMBRANE PROTEIN"/>
    <property type="match status" value="1"/>
</dbReference>
<evidence type="ECO:0000256" key="1">
    <source>
        <dbReference type="SAM" id="MobiDB-lite"/>
    </source>
</evidence>
<dbReference type="GeneID" id="113865301"/>
<feature type="region of interest" description="Disordered" evidence="1">
    <location>
        <begin position="197"/>
        <end position="243"/>
    </location>
</feature>
<dbReference type="PANTHER" id="PTHR33700">
    <property type="entry name" value="MYB-LIKE PROTEIN X"/>
    <property type="match status" value="1"/>
</dbReference>
<dbReference type="AlphaFoldDB" id="A0A8B8LJM9"/>
<organism evidence="3 4">
    <name type="scientific">Abrus precatorius</name>
    <name type="common">Indian licorice</name>
    <name type="synonym">Glycine abrus</name>
    <dbReference type="NCBI Taxonomy" id="3816"/>
    <lineage>
        <taxon>Eukaryota</taxon>
        <taxon>Viridiplantae</taxon>
        <taxon>Streptophyta</taxon>
        <taxon>Embryophyta</taxon>
        <taxon>Tracheophyta</taxon>
        <taxon>Spermatophyta</taxon>
        <taxon>Magnoliopsida</taxon>
        <taxon>eudicotyledons</taxon>
        <taxon>Gunneridae</taxon>
        <taxon>Pentapetalae</taxon>
        <taxon>rosids</taxon>
        <taxon>fabids</taxon>
        <taxon>Fabales</taxon>
        <taxon>Fabaceae</taxon>
        <taxon>Papilionoideae</taxon>
        <taxon>50 kb inversion clade</taxon>
        <taxon>NPAAA clade</taxon>
        <taxon>indigoferoid/millettioid clade</taxon>
        <taxon>Abreae</taxon>
        <taxon>Abrus</taxon>
    </lineage>
</organism>
<gene>
    <name evidence="4 5" type="primary">LOC113865301</name>
</gene>
<feature type="compositionally biased region" description="Basic and acidic residues" evidence="1">
    <location>
        <begin position="203"/>
        <end position="220"/>
    </location>
</feature>
<protein>
    <submittedName>
        <fullName evidence="4 5">Stress response protein NST1-like</fullName>
    </submittedName>
</protein>
<evidence type="ECO:0000313" key="4">
    <source>
        <dbReference type="RefSeq" id="XP_027355563.1"/>
    </source>
</evidence>
<keyword evidence="3" id="KW-1185">Reference proteome</keyword>
<evidence type="ECO:0000313" key="5">
    <source>
        <dbReference type="RefSeq" id="XP_027355564.1"/>
    </source>
</evidence>
<keyword evidence="2" id="KW-1133">Transmembrane helix</keyword>
<dbReference type="OrthoDB" id="1928179at2759"/>
<proteinExistence type="predicted"/>
<dbReference type="Proteomes" id="UP000694853">
    <property type="component" value="Unplaced"/>
</dbReference>
<sequence length="257" mass="29457">MLKQSPNRNQRTKGFKVKQGLKIFTLIAVGIWLLYQLKHSYDKKSNEESSLKILENLKASIETKTLGRKGSQPWTNKPYELMDDTEENEHERVKEQSRGVEDYLVGLGHDRDKVVEEEENEEAEDLIDEEDKEKEEPNEEDVEDIGKHMEDMSVLEDQGHDDGEKDTQATSEEHYKERGASRVVMQVTQSLGSEFEFGGSRNVKGERVENSEKSVKEKQLKQIMGPSSVHTTDSSPKVVDHVPIEHGSFPNVLFERE</sequence>